<comment type="caution">
    <text evidence="4">The sequence shown here is derived from an EMBL/GenBank/DDBJ whole genome shotgun (WGS) entry which is preliminary data.</text>
</comment>
<accession>A0A1F7GJW2</accession>
<feature type="transmembrane region" description="Helical" evidence="1">
    <location>
        <begin position="359"/>
        <end position="377"/>
    </location>
</feature>
<keyword evidence="2" id="KW-0732">Signal</keyword>
<feature type="transmembrane region" description="Helical" evidence="1">
    <location>
        <begin position="297"/>
        <end position="322"/>
    </location>
</feature>
<dbReference type="InterPro" id="IPR058486">
    <property type="entry name" value="DUF8173"/>
</dbReference>
<feature type="transmembrane region" description="Helical" evidence="1">
    <location>
        <begin position="334"/>
        <end position="353"/>
    </location>
</feature>
<evidence type="ECO:0000313" key="4">
    <source>
        <dbReference type="EMBL" id="OGK19203.1"/>
    </source>
</evidence>
<feature type="transmembrane region" description="Helical" evidence="1">
    <location>
        <begin position="270"/>
        <end position="291"/>
    </location>
</feature>
<keyword evidence="1" id="KW-1133">Transmembrane helix</keyword>
<organism evidence="4 5">
    <name type="scientific">Candidatus Roizmanbacteria bacterium RIFCSPHIGHO2_01_FULL_39_24</name>
    <dbReference type="NCBI Taxonomy" id="1802032"/>
    <lineage>
        <taxon>Bacteria</taxon>
        <taxon>Candidatus Roizmaniibacteriota</taxon>
    </lineage>
</organism>
<proteinExistence type="predicted"/>
<feature type="domain" description="DUF8173" evidence="3">
    <location>
        <begin position="235"/>
        <end position="370"/>
    </location>
</feature>
<evidence type="ECO:0000256" key="1">
    <source>
        <dbReference type="SAM" id="Phobius"/>
    </source>
</evidence>
<evidence type="ECO:0000259" key="3">
    <source>
        <dbReference type="Pfam" id="PF26514"/>
    </source>
</evidence>
<dbReference type="Pfam" id="PF26514">
    <property type="entry name" value="DUF8173"/>
    <property type="match status" value="1"/>
</dbReference>
<feature type="signal peptide" evidence="2">
    <location>
        <begin position="1"/>
        <end position="26"/>
    </location>
</feature>
<dbReference type="Proteomes" id="UP000176850">
    <property type="component" value="Unassembled WGS sequence"/>
</dbReference>
<feature type="transmembrane region" description="Helical" evidence="1">
    <location>
        <begin position="233"/>
        <end position="250"/>
    </location>
</feature>
<evidence type="ECO:0000256" key="2">
    <source>
        <dbReference type="SAM" id="SignalP"/>
    </source>
</evidence>
<evidence type="ECO:0000313" key="5">
    <source>
        <dbReference type="Proteomes" id="UP000176850"/>
    </source>
</evidence>
<feature type="chain" id="PRO_5009529187" description="DUF8173 domain-containing protein" evidence="2">
    <location>
        <begin position="27"/>
        <end position="383"/>
    </location>
</feature>
<protein>
    <recommendedName>
        <fullName evidence="3">DUF8173 domain-containing protein</fullName>
    </recommendedName>
</protein>
<keyword evidence="1" id="KW-0472">Membrane</keyword>
<reference evidence="4 5" key="1">
    <citation type="journal article" date="2016" name="Nat. Commun.">
        <title>Thousands of microbial genomes shed light on interconnected biogeochemical processes in an aquifer system.</title>
        <authorList>
            <person name="Anantharaman K."/>
            <person name="Brown C.T."/>
            <person name="Hug L.A."/>
            <person name="Sharon I."/>
            <person name="Castelle C.J."/>
            <person name="Probst A.J."/>
            <person name="Thomas B.C."/>
            <person name="Singh A."/>
            <person name="Wilkins M.J."/>
            <person name="Karaoz U."/>
            <person name="Brodie E.L."/>
            <person name="Williams K.H."/>
            <person name="Hubbard S.S."/>
            <person name="Banfield J.F."/>
        </authorList>
    </citation>
    <scope>NUCLEOTIDE SEQUENCE [LARGE SCALE GENOMIC DNA]</scope>
</reference>
<keyword evidence="1" id="KW-0812">Transmembrane</keyword>
<gene>
    <name evidence="4" type="ORF">A2799_00050</name>
</gene>
<dbReference type="AlphaFoldDB" id="A0A1F7GJW2"/>
<name>A0A1F7GJW2_9BACT</name>
<sequence length="383" mass="40266">MRIRTLLLAFFAVYLLAFSTPPNSYAKIISSQNSTVSSSETINDDLFISGQTVVVDGLIHGDVYAAGGTITVSGSVDGDVLATGGTVIITGNIGGNVRVVGGKIVIKDGQIAKNVSTIGGDVVLSPSSHILGSTQFIAGSYENDGTVEKNVVGVSGLAILNGVTNGNVEVGISTLSLGEKVKIKGNLVYSSPDRIVVPKNTVGGDVNYVLPALPRQDAKTDGFLASISGGFKIWSYLSALLVGIVFLYFFSPITTKISMQIKSNVSKTLIWGVAVSLLTIPFVVLLAFTIVGIPLAAILLLAFLLATYLAKIFVAIALGEYINKRFDLKSENPYLNFGVGLILIDIAMLIPIISFFTGIIVLCAGLGGVILVKKEYIVEGRKK</sequence>
<dbReference type="EMBL" id="MFZH01000016">
    <property type="protein sequence ID" value="OGK19203.1"/>
    <property type="molecule type" value="Genomic_DNA"/>
</dbReference>